<gene>
    <name evidence="1" type="ORF">L6164_018258</name>
</gene>
<accession>A0ACB9NAN0</accession>
<dbReference type="Proteomes" id="UP000828941">
    <property type="component" value="Chromosome 7"/>
</dbReference>
<keyword evidence="2" id="KW-1185">Reference proteome</keyword>
<dbReference type="EMBL" id="CM039432">
    <property type="protein sequence ID" value="KAI4333445.1"/>
    <property type="molecule type" value="Genomic_DNA"/>
</dbReference>
<name>A0ACB9NAN0_BAUVA</name>
<proteinExistence type="predicted"/>
<comment type="caution">
    <text evidence="1">The sequence shown here is derived from an EMBL/GenBank/DDBJ whole genome shotgun (WGS) entry which is preliminary data.</text>
</comment>
<protein>
    <submittedName>
        <fullName evidence="1">Uncharacterized protein</fullName>
    </submittedName>
</protein>
<evidence type="ECO:0000313" key="2">
    <source>
        <dbReference type="Proteomes" id="UP000828941"/>
    </source>
</evidence>
<organism evidence="1 2">
    <name type="scientific">Bauhinia variegata</name>
    <name type="common">Purple orchid tree</name>
    <name type="synonym">Phanera variegata</name>
    <dbReference type="NCBI Taxonomy" id="167791"/>
    <lineage>
        <taxon>Eukaryota</taxon>
        <taxon>Viridiplantae</taxon>
        <taxon>Streptophyta</taxon>
        <taxon>Embryophyta</taxon>
        <taxon>Tracheophyta</taxon>
        <taxon>Spermatophyta</taxon>
        <taxon>Magnoliopsida</taxon>
        <taxon>eudicotyledons</taxon>
        <taxon>Gunneridae</taxon>
        <taxon>Pentapetalae</taxon>
        <taxon>rosids</taxon>
        <taxon>fabids</taxon>
        <taxon>Fabales</taxon>
        <taxon>Fabaceae</taxon>
        <taxon>Cercidoideae</taxon>
        <taxon>Cercideae</taxon>
        <taxon>Bauhiniinae</taxon>
        <taxon>Bauhinia</taxon>
    </lineage>
</organism>
<evidence type="ECO:0000313" key="1">
    <source>
        <dbReference type="EMBL" id="KAI4333445.1"/>
    </source>
</evidence>
<sequence length="463" mass="53608">MASSQDINEKQITGDLDSNLISNLPVEIVNHIVSFLPTKDAVRTTVLSTKWKNFWTCITRLHFDDKLIYWKNTKKGYFINFVNRVLLLATRDVDSVTLILWHNYTQEIIDAWISDVLIRRVQKFHFYYDENVSLYSSNLFNHKYLEELELRMGQCSFAVDSSDSIKNLQILKLSGITFQTNFASSKQDLVLIFRLLKIFEVEGCKWPDVRSVNIKAPLLESFSIEYPYKWGQSSDESSNPIFKIFSLSLEKLSYIVFLHDSEEIFVSKSASVRDVSFQLSAVNKDEMYQKGVKACKFLQQFDRVERMKLGSRVVKVLAHANDEMSSYLPIFVRLVCLELGLYFDLPSQEVLLNLLHKSPELRKLVFNAKAGDFDEDILMTTKEVPLCLLYSLKVVKLDMSHCYEVGLHLAKYLLERSRVLELLIVNLSMLKGNDYEVNKVAEALGSYPRASRFLTIEADFKEY</sequence>
<reference evidence="1 2" key="1">
    <citation type="journal article" date="2022" name="DNA Res.">
        <title>Chromosomal-level genome assembly of the orchid tree Bauhinia variegata (Leguminosae; Cercidoideae) supports the allotetraploid origin hypothesis of Bauhinia.</title>
        <authorList>
            <person name="Zhong Y."/>
            <person name="Chen Y."/>
            <person name="Zheng D."/>
            <person name="Pang J."/>
            <person name="Liu Y."/>
            <person name="Luo S."/>
            <person name="Meng S."/>
            <person name="Qian L."/>
            <person name="Wei D."/>
            <person name="Dai S."/>
            <person name="Zhou R."/>
        </authorList>
    </citation>
    <scope>NUCLEOTIDE SEQUENCE [LARGE SCALE GENOMIC DNA]</scope>
    <source>
        <strain evidence="1">BV-YZ2020</strain>
    </source>
</reference>